<dbReference type="InterPro" id="IPR011356">
    <property type="entry name" value="Leucine_aapep/pepB"/>
</dbReference>
<dbReference type="GO" id="GO:0006508">
    <property type="term" value="P:proteolysis"/>
    <property type="evidence" value="ECO:0007669"/>
    <property type="project" value="UniProtKB-KW"/>
</dbReference>
<feature type="active site" evidence="8">
    <location>
        <position position="275"/>
    </location>
</feature>
<dbReference type="EC" id="3.4.11.1" evidence="8"/>
<dbReference type="PANTHER" id="PTHR11963">
    <property type="entry name" value="LEUCINE AMINOPEPTIDASE-RELATED"/>
    <property type="match status" value="1"/>
</dbReference>
<comment type="cofactor">
    <cofactor evidence="8">
        <name>Mn(2+)</name>
        <dbReference type="ChEBI" id="CHEBI:29035"/>
    </cofactor>
    <text evidence="8">Binds 2 manganese ions per subunit.</text>
</comment>
<evidence type="ECO:0000256" key="1">
    <source>
        <dbReference type="ARBA" id="ARBA00000135"/>
    </source>
</evidence>
<keyword evidence="8" id="KW-0479">Metal-binding</keyword>
<dbReference type="SUPFAM" id="SSF53187">
    <property type="entry name" value="Zn-dependent exopeptidases"/>
    <property type="match status" value="1"/>
</dbReference>
<keyword evidence="7 8" id="KW-0464">Manganese</keyword>
<evidence type="ECO:0000256" key="5">
    <source>
        <dbReference type="ARBA" id="ARBA00022670"/>
    </source>
</evidence>
<dbReference type="NCBIfam" id="NF002073">
    <property type="entry name" value="PRK00913.1-2"/>
    <property type="match status" value="1"/>
</dbReference>
<evidence type="ECO:0000256" key="8">
    <source>
        <dbReference type="HAMAP-Rule" id="MF_00181"/>
    </source>
</evidence>
<comment type="similarity">
    <text evidence="3 8">Belongs to the peptidase M17 family.</text>
</comment>
<feature type="active site" evidence="8">
    <location>
        <position position="349"/>
    </location>
</feature>
<dbReference type="AlphaFoldDB" id="A0A518AXI2"/>
<dbReference type="EMBL" id="CP036279">
    <property type="protein sequence ID" value="QDU59437.1"/>
    <property type="molecule type" value="Genomic_DNA"/>
</dbReference>
<accession>A0A518AXI2</accession>
<dbReference type="GO" id="GO:0070006">
    <property type="term" value="F:metalloaminopeptidase activity"/>
    <property type="evidence" value="ECO:0007669"/>
    <property type="project" value="InterPro"/>
</dbReference>
<dbReference type="NCBIfam" id="NF002074">
    <property type="entry name" value="PRK00913.1-4"/>
    <property type="match status" value="1"/>
</dbReference>
<evidence type="ECO:0000313" key="11">
    <source>
        <dbReference type="Proteomes" id="UP000317093"/>
    </source>
</evidence>
<comment type="catalytic activity">
    <reaction evidence="2 8">
        <text>Release of an N-terminal amino acid, preferentially leucine, but not glutamic or aspartic acids.</text>
        <dbReference type="EC" id="3.4.11.10"/>
    </reaction>
</comment>
<dbReference type="Pfam" id="PF02789">
    <property type="entry name" value="Peptidase_M17_N"/>
    <property type="match status" value="1"/>
</dbReference>
<evidence type="ECO:0000256" key="4">
    <source>
        <dbReference type="ARBA" id="ARBA00022438"/>
    </source>
</evidence>
<comment type="catalytic activity">
    <reaction evidence="1 8">
        <text>Release of an N-terminal amino acid, Xaa-|-Yaa-, in which Xaa is preferably Leu, but may be other amino acids including Pro although not Arg or Lys, and Yaa may be Pro. Amino acid amides and methyl esters are also readily hydrolyzed, but rates on arylamides are exceedingly low.</text>
        <dbReference type="EC" id="3.4.11.1"/>
    </reaction>
</comment>
<comment type="subcellular location">
    <subcellularLocation>
        <location evidence="8">Cytoplasm</location>
    </subcellularLocation>
</comment>
<feature type="binding site" evidence="8">
    <location>
        <position position="286"/>
    </location>
    <ligand>
        <name>Mn(2+)</name>
        <dbReference type="ChEBI" id="CHEBI:29035"/>
        <label>2</label>
    </ligand>
</feature>
<dbReference type="PROSITE" id="PS00631">
    <property type="entry name" value="CYTOSOL_AP"/>
    <property type="match status" value="1"/>
</dbReference>
<dbReference type="OrthoDB" id="9809354at2"/>
<feature type="binding site" evidence="8">
    <location>
        <position position="268"/>
    </location>
    <ligand>
        <name>Mn(2+)</name>
        <dbReference type="ChEBI" id="CHEBI:29035"/>
        <label>2</label>
    </ligand>
</feature>
<feature type="binding site" evidence="8">
    <location>
        <position position="268"/>
    </location>
    <ligand>
        <name>Mn(2+)</name>
        <dbReference type="ChEBI" id="CHEBI:29035"/>
        <label>1</label>
    </ligand>
</feature>
<name>A0A518AXI2_9BACT</name>
<dbReference type="InterPro" id="IPR008283">
    <property type="entry name" value="Peptidase_M17_N"/>
</dbReference>
<dbReference type="SUPFAM" id="SSF52949">
    <property type="entry name" value="Macro domain-like"/>
    <property type="match status" value="1"/>
</dbReference>
<feature type="binding site" evidence="8">
    <location>
        <position position="347"/>
    </location>
    <ligand>
        <name>Mn(2+)</name>
        <dbReference type="ChEBI" id="CHEBI:29035"/>
        <label>2</label>
    </ligand>
</feature>
<keyword evidence="6 8" id="KW-0378">Hydrolase</keyword>
<dbReference type="GO" id="GO:0005737">
    <property type="term" value="C:cytoplasm"/>
    <property type="evidence" value="ECO:0007669"/>
    <property type="project" value="UniProtKB-SubCell"/>
</dbReference>
<evidence type="ECO:0000259" key="9">
    <source>
        <dbReference type="PROSITE" id="PS00631"/>
    </source>
</evidence>
<dbReference type="InterPro" id="IPR000819">
    <property type="entry name" value="Peptidase_M17_C"/>
</dbReference>
<dbReference type="Proteomes" id="UP000317093">
    <property type="component" value="Chromosome"/>
</dbReference>
<dbReference type="CDD" id="cd00433">
    <property type="entry name" value="Peptidase_M17"/>
    <property type="match status" value="1"/>
</dbReference>
<feature type="binding site" evidence="8">
    <location>
        <position position="347"/>
    </location>
    <ligand>
        <name>Mn(2+)</name>
        <dbReference type="ChEBI" id="CHEBI:29035"/>
        <label>1</label>
    </ligand>
</feature>
<feature type="domain" description="Cytosol aminopeptidase" evidence="9">
    <location>
        <begin position="343"/>
        <end position="350"/>
    </location>
</feature>
<evidence type="ECO:0000313" key="10">
    <source>
        <dbReference type="EMBL" id="QDU59437.1"/>
    </source>
</evidence>
<evidence type="ECO:0000256" key="7">
    <source>
        <dbReference type="ARBA" id="ARBA00023211"/>
    </source>
</evidence>
<keyword evidence="4 8" id="KW-0031">Aminopeptidase</keyword>
<dbReference type="KEGG" id="knv:Pan216_02650"/>
<dbReference type="Gene3D" id="3.40.630.10">
    <property type="entry name" value="Zn peptidases"/>
    <property type="match status" value="1"/>
</dbReference>
<dbReference type="InterPro" id="IPR043472">
    <property type="entry name" value="Macro_dom-like"/>
</dbReference>
<dbReference type="PRINTS" id="PR00481">
    <property type="entry name" value="LAMNOPPTDASE"/>
</dbReference>
<keyword evidence="11" id="KW-1185">Reference proteome</keyword>
<feature type="binding site" evidence="8">
    <location>
        <position position="263"/>
    </location>
    <ligand>
        <name>Mn(2+)</name>
        <dbReference type="ChEBI" id="CHEBI:29035"/>
        <label>2</label>
    </ligand>
</feature>
<sequence>MKIDLCQQPLDGVTTDWLAIGIFEGDQAATLPAELEPKLAETIARRRELEDFSGKKNELLTLYGVEGIAAERVLLVGLGKPDSFDRMTFTNAVSTAVRHANKKPGTAMVGSLPTGTSLDAKQLAEAAITGALMASQGQAIYKSASNGTAIDSFSLAATKETHSAAQEGIASGTILGEAINAARDLIDRPPAEIYPETFCKRALELAEPVEGLEVEILEPEKLKELGMNCILGVGQESVRPPRLMILRYRGKKDDSAPLAYVGKGITFDSGGLSLKTADGMVDMKCDMGGAATVVAATIAVARLGLPVNLLCLTPLAENMPGGNSYRPGDILTAKNGKTIEIVNTDAEGRLVLSDALCHAVDLGAAHIVELSTLTGACMVALGNDVAGVMTNDDTWAEQVLAAAKRTGELAWPLPMYEEFDDLIKSDVADMKNSGGRWGGAITAAKLLANFVGDVPWTHIDIAGPSFAAKEAPHRDGGATGYFVRTLVDLAGQYAP</sequence>
<feature type="binding site" evidence="8">
    <location>
        <position position="345"/>
    </location>
    <ligand>
        <name>Mn(2+)</name>
        <dbReference type="ChEBI" id="CHEBI:29035"/>
        <label>1</label>
    </ligand>
</feature>
<dbReference type="PANTHER" id="PTHR11963:SF23">
    <property type="entry name" value="CYTOSOL AMINOPEPTIDASE"/>
    <property type="match status" value="1"/>
</dbReference>
<proteinExistence type="inferred from homology"/>
<dbReference type="GO" id="GO:0030145">
    <property type="term" value="F:manganese ion binding"/>
    <property type="evidence" value="ECO:0007669"/>
    <property type="project" value="UniProtKB-UniRule"/>
</dbReference>
<evidence type="ECO:0000256" key="2">
    <source>
        <dbReference type="ARBA" id="ARBA00000967"/>
    </source>
</evidence>
<gene>
    <name evidence="10" type="primary">pepA_2</name>
    <name evidence="8" type="synonym">pepA</name>
    <name evidence="10" type="ORF">Pan216_02650</name>
</gene>
<dbReference type="Gene3D" id="3.40.220.10">
    <property type="entry name" value="Leucine Aminopeptidase, subunit E, domain 1"/>
    <property type="match status" value="1"/>
</dbReference>
<dbReference type="RefSeq" id="WP_145253706.1">
    <property type="nucleotide sequence ID" value="NZ_CP036279.1"/>
</dbReference>
<reference evidence="10 11" key="1">
    <citation type="submission" date="2019-02" db="EMBL/GenBank/DDBJ databases">
        <title>Deep-cultivation of Planctomycetes and their phenomic and genomic characterization uncovers novel biology.</title>
        <authorList>
            <person name="Wiegand S."/>
            <person name="Jogler M."/>
            <person name="Boedeker C."/>
            <person name="Pinto D."/>
            <person name="Vollmers J."/>
            <person name="Rivas-Marin E."/>
            <person name="Kohn T."/>
            <person name="Peeters S.H."/>
            <person name="Heuer A."/>
            <person name="Rast P."/>
            <person name="Oberbeckmann S."/>
            <person name="Bunk B."/>
            <person name="Jeske O."/>
            <person name="Meyerdierks A."/>
            <person name="Storesund J.E."/>
            <person name="Kallscheuer N."/>
            <person name="Luecker S."/>
            <person name="Lage O.M."/>
            <person name="Pohl T."/>
            <person name="Merkel B.J."/>
            <person name="Hornburger P."/>
            <person name="Mueller R.-W."/>
            <person name="Bruemmer F."/>
            <person name="Labrenz M."/>
            <person name="Spormann A.M."/>
            <person name="Op den Camp H."/>
            <person name="Overmann J."/>
            <person name="Amann R."/>
            <person name="Jetten M.S.M."/>
            <person name="Mascher T."/>
            <person name="Medema M.H."/>
            <person name="Devos D.P."/>
            <person name="Kaster A.-K."/>
            <person name="Ovreas L."/>
            <person name="Rohde M."/>
            <person name="Galperin M.Y."/>
            <person name="Jogler C."/>
        </authorList>
    </citation>
    <scope>NUCLEOTIDE SEQUENCE [LARGE SCALE GENOMIC DNA]</scope>
    <source>
        <strain evidence="10 11">Pan216</strain>
    </source>
</reference>
<organism evidence="10 11">
    <name type="scientific">Kolteria novifilia</name>
    <dbReference type="NCBI Taxonomy" id="2527975"/>
    <lineage>
        <taxon>Bacteria</taxon>
        <taxon>Pseudomonadati</taxon>
        <taxon>Planctomycetota</taxon>
        <taxon>Planctomycetia</taxon>
        <taxon>Kolteriales</taxon>
        <taxon>Kolteriaceae</taxon>
        <taxon>Kolteria</taxon>
    </lineage>
</organism>
<dbReference type="EC" id="3.4.11.10" evidence="8"/>
<dbReference type="InterPro" id="IPR023042">
    <property type="entry name" value="Peptidase_M17_leu_NH2_pept"/>
</dbReference>
<dbReference type="HAMAP" id="MF_00181">
    <property type="entry name" value="Cytosol_peptidase_M17"/>
    <property type="match status" value="1"/>
</dbReference>
<dbReference type="NCBIfam" id="NF002083">
    <property type="entry name" value="PRK00913.3-5"/>
    <property type="match status" value="1"/>
</dbReference>
<comment type="function">
    <text evidence="8">Presumably involved in the processing and regular turnover of intracellular proteins. Catalyzes the removal of unsubstituted N-terminal amino acids from various peptides.</text>
</comment>
<keyword evidence="8" id="KW-0963">Cytoplasm</keyword>
<protein>
    <recommendedName>
        <fullName evidence="8">Probable cytosol aminopeptidase</fullName>
        <ecNumber evidence="8">3.4.11.1</ecNumber>
    </recommendedName>
    <alternativeName>
        <fullName evidence="8">Leucine aminopeptidase</fullName>
        <shortName evidence="8">LAP</shortName>
        <ecNumber evidence="8">3.4.11.10</ecNumber>
    </alternativeName>
    <alternativeName>
        <fullName evidence="8">Leucyl aminopeptidase</fullName>
    </alternativeName>
</protein>
<evidence type="ECO:0000256" key="6">
    <source>
        <dbReference type="ARBA" id="ARBA00022801"/>
    </source>
</evidence>
<keyword evidence="5 8" id="KW-0645">Protease</keyword>
<dbReference type="Pfam" id="PF00883">
    <property type="entry name" value="Peptidase_M17"/>
    <property type="match status" value="1"/>
</dbReference>
<evidence type="ECO:0000256" key="3">
    <source>
        <dbReference type="ARBA" id="ARBA00009528"/>
    </source>
</evidence>